<proteinExistence type="predicted"/>
<protein>
    <recommendedName>
        <fullName evidence="4">Type II secretion system protein GspI C-terminal domain-containing protein</fullName>
    </recommendedName>
</protein>
<name>A0A1F6WYD3_9BACT</name>
<gene>
    <name evidence="2" type="ORF">A3A91_03500</name>
</gene>
<evidence type="ECO:0000313" key="3">
    <source>
        <dbReference type="Proteomes" id="UP000177001"/>
    </source>
</evidence>
<evidence type="ECO:0008006" key="4">
    <source>
        <dbReference type="Google" id="ProtNLM"/>
    </source>
</evidence>
<evidence type="ECO:0000256" key="1">
    <source>
        <dbReference type="SAM" id="Phobius"/>
    </source>
</evidence>
<dbReference type="EMBL" id="MFUR01000008">
    <property type="protein sequence ID" value="OGI86906.1"/>
    <property type="molecule type" value="Genomic_DNA"/>
</dbReference>
<dbReference type="Proteomes" id="UP000177001">
    <property type="component" value="Unassembled WGS sequence"/>
</dbReference>
<dbReference type="AlphaFoldDB" id="A0A1F6WYD3"/>
<keyword evidence="1" id="KW-1133">Transmembrane helix</keyword>
<accession>A0A1F6WYD3</accession>
<comment type="caution">
    <text evidence="2">The sequence shown here is derived from an EMBL/GenBank/DDBJ whole genome shotgun (WGS) entry which is preliminary data.</text>
</comment>
<organism evidence="2 3">
    <name type="scientific">Candidatus Nomurabacteria bacterium RIFCSPLOWO2_01_FULL_36_16</name>
    <dbReference type="NCBI Taxonomy" id="1801767"/>
    <lineage>
        <taxon>Bacteria</taxon>
        <taxon>Candidatus Nomuraibacteriota</taxon>
    </lineage>
</organism>
<keyword evidence="1" id="KW-0812">Transmembrane</keyword>
<evidence type="ECO:0000313" key="2">
    <source>
        <dbReference type="EMBL" id="OGI86906.1"/>
    </source>
</evidence>
<sequence length="165" mass="18667">MEIMKLKIKNYKRGYVLLELLFYIVFLSIFSLIVINAIIVMTRTFKETAIQAELVQSVAIMEKMSREIRQAYDIFSISATDLVLNTGASNTIEFKLVGSDIQFWDAGNNIGNLNTPNIIVTSLTFSQITTVKGKAVKIVLSLRSINDSLNRVKDFYNTIVLRGIY</sequence>
<feature type="transmembrane region" description="Helical" evidence="1">
    <location>
        <begin position="20"/>
        <end position="41"/>
    </location>
</feature>
<keyword evidence="1" id="KW-0472">Membrane</keyword>
<reference evidence="2 3" key="1">
    <citation type="journal article" date="2016" name="Nat. Commun.">
        <title>Thousands of microbial genomes shed light on interconnected biogeochemical processes in an aquifer system.</title>
        <authorList>
            <person name="Anantharaman K."/>
            <person name="Brown C.T."/>
            <person name="Hug L.A."/>
            <person name="Sharon I."/>
            <person name="Castelle C.J."/>
            <person name="Probst A.J."/>
            <person name="Thomas B.C."/>
            <person name="Singh A."/>
            <person name="Wilkins M.J."/>
            <person name="Karaoz U."/>
            <person name="Brodie E.L."/>
            <person name="Williams K.H."/>
            <person name="Hubbard S.S."/>
            <person name="Banfield J.F."/>
        </authorList>
    </citation>
    <scope>NUCLEOTIDE SEQUENCE [LARGE SCALE GENOMIC DNA]</scope>
</reference>